<dbReference type="Proteomes" id="UP000554482">
    <property type="component" value="Unassembled WGS sequence"/>
</dbReference>
<accession>A0A7J6WID2</accession>
<keyword evidence="2" id="KW-1185">Reference proteome</keyword>
<dbReference type="EMBL" id="JABWDY010016321">
    <property type="protein sequence ID" value="KAF5196185.1"/>
    <property type="molecule type" value="Genomic_DNA"/>
</dbReference>
<dbReference type="GO" id="GO:0005840">
    <property type="term" value="C:ribosome"/>
    <property type="evidence" value="ECO:0007669"/>
    <property type="project" value="InterPro"/>
</dbReference>
<proteinExistence type="predicted"/>
<organism evidence="1 2">
    <name type="scientific">Thalictrum thalictroides</name>
    <name type="common">Rue-anemone</name>
    <name type="synonym">Anemone thalictroides</name>
    <dbReference type="NCBI Taxonomy" id="46969"/>
    <lineage>
        <taxon>Eukaryota</taxon>
        <taxon>Viridiplantae</taxon>
        <taxon>Streptophyta</taxon>
        <taxon>Embryophyta</taxon>
        <taxon>Tracheophyta</taxon>
        <taxon>Spermatophyta</taxon>
        <taxon>Magnoliopsida</taxon>
        <taxon>Ranunculales</taxon>
        <taxon>Ranunculaceae</taxon>
        <taxon>Thalictroideae</taxon>
        <taxon>Thalictrum</taxon>
    </lineage>
</organism>
<dbReference type="InterPro" id="IPR036769">
    <property type="entry name" value="Ribosomal_uL11_C_sf"/>
</dbReference>
<gene>
    <name evidence="1" type="ORF">FRX31_014228</name>
</gene>
<name>A0A7J6WID2_THATH</name>
<evidence type="ECO:0000313" key="2">
    <source>
        <dbReference type="Proteomes" id="UP000554482"/>
    </source>
</evidence>
<dbReference type="Gene3D" id="1.10.10.250">
    <property type="entry name" value="Ribosomal protein L11, C-terminal domain"/>
    <property type="match status" value="1"/>
</dbReference>
<dbReference type="AlphaFoldDB" id="A0A7J6WID2"/>
<comment type="caution">
    <text evidence="1">The sequence shown here is derived from an EMBL/GenBank/DDBJ whole genome shotgun (WGS) entry which is preliminary data.</text>
</comment>
<sequence length="85" mass="9853">MWKIRRDIQLHSQEPNSNFNAERLYIPKDDNCRHWFSVDTRAVNEILGTCDSVGCTVDGKNPIDLQQEIVEGEVWFSQESDEGLK</sequence>
<dbReference type="PROSITE" id="PS00359">
    <property type="entry name" value="RIBOSOMAL_L11"/>
    <property type="match status" value="1"/>
</dbReference>
<reference evidence="1 2" key="1">
    <citation type="submission" date="2020-06" db="EMBL/GenBank/DDBJ databases">
        <title>Transcriptomic and genomic resources for Thalictrum thalictroides and T. hernandezii: Facilitating candidate gene discovery in an emerging model plant lineage.</title>
        <authorList>
            <person name="Arias T."/>
            <person name="Riano-Pachon D.M."/>
            <person name="Di Stilio V.S."/>
        </authorList>
    </citation>
    <scope>NUCLEOTIDE SEQUENCE [LARGE SCALE GENOMIC DNA]</scope>
    <source>
        <strain evidence="2">cv. WT478/WT964</strain>
        <tissue evidence="1">Leaves</tissue>
    </source>
</reference>
<dbReference type="GO" id="GO:0006412">
    <property type="term" value="P:translation"/>
    <property type="evidence" value="ECO:0007669"/>
    <property type="project" value="InterPro"/>
</dbReference>
<evidence type="ECO:0000313" key="1">
    <source>
        <dbReference type="EMBL" id="KAF5196185.1"/>
    </source>
</evidence>
<dbReference type="InterPro" id="IPR020785">
    <property type="entry name" value="Ribosomal_uL11_CS"/>
</dbReference>
<dbReference type="GO" id="GO:0003735">
    <property type="term" value="F:structural constituent of ribosome"/>
    <property type="evidence" value="ECO:0007669"/>
    <property type="project" value="InterPro"/>
</dbReference>
<protein>
    <submittedName>
        <fullName evidence="1">Uncharacterized protein</fullName>
    </submittedName>
</protein>